<proteinExistence type="predicted"/>
<gene>
    <name evidence="2" type="ORF">HK100_002242</name>
</gene>
<feature type="compositionally biased region" description="Low complexity" evidence="1">
    <location>
        <begin position="391"/>
        <end position="401"/>
    </location>
</feature>
<dbReference type="EMBL" id="JADGJH010001516">
    <property type="protein sequence ID" value="KAJ3112689.1"/>
    <property type="molecule type" value="Genomic_DNA"/>
</dbReference>
<evidence type="ECO:0000256" key="1">
    <source>
        <dbReference type="SAM" id="MobiDB-lite"/>
    </source>
</evidence>
<name>A0AAD5SW21_9FUNG</name>
<dbReference type="AlphaFoldDB" id="A0AAD5SW21"/>
<evidence type="ECO:0000313" key="2">
    <source>
        <dbReference type="EMBL" id="KAJ3112689.1"/>
    </source>
</evidence>
<dbReference type="InterPro" id="IPR011333">
    <property type="entry name" value="SKP1/BTB/POZ_sf"/>
</dbReference>
<dbReference type="PANTHER" id="PTHR47369">
    <property type="entry name" value="BTB/POZ DOMAIN-CONTAINING PROTEIN"/>
    <property type="match status" value="1"/>
</dbReference>
<feature type="region of interest" description="Disordered" evidence="1">
    <location>
        <begin position="391"/>
        <end position="437"/>
    </location>
</feature>
<dbReference type="Proteomes" id="UP001211907">
    <property type="component" value="Unassembled WGS sequence"/>
</dbReference>
<protein>
    <recommendedName>
        <fullName evidence="4">BTB domain-containing protein</fullName>
    </recommendedName>
</protein>
<comment type="caution">
    <text evidence="2">The sequence shown here is derived from an EMBL/GenBank/DDBJ whole genome shotgun (WGS) entry which is preliminary data.</text>
</comment>
<reference evidence="2" key="1">
    <citation type="submission" date="2020-05" db="EMBL/GenBank/DDBJ databases">
        <title>Phylogenomic resolution of chytrid fungi.</title>
        <authorList>
            <person name="Stajich J.E."/>
            <person name="Amses K."/>
            <person name="Simmons R."/>
            <person name="Seto K."/>
            <person name="Myers J."/>
            <person name="Bonds A."/>
            <person name="Quandt C.A."/>
            <person name="Barry K."/>
            <person name="Liu P."/>
            <person name="Grigoriev I."/>
            <person name="Longcore J.E."/>
            <person name="James T.Y."/>
        </authorList>
    </citation>
    <scope>NUCLEOTIDE SEQUENCE</scope>
    <source>
        <strain evidence="2">JEL0513</strain>
    </source>
</reference>
<dbReference type="Gene3D" id="3.30.710.10">
    <property type="entry name" value="Potassium Channel Kv1.1, Chain A"/>
    <property type="match status" value="1"/>
</dbReference>
<feature type="non-terminal residue" evidence="2">
    <location>
        <position position="705"/>
    </location>
</feature>
<evidence type="ECO:0008006" key="4">
    <source>
        <dbReference type="Google" id="ProtNLM"/>
    </source>
</evidence>
<organism evidence="2 3">
    <name type="scientific">Physocladia obscura</name>
    <dbReference type="NCBI Taxonomy" id="109957"/>
    <lineage>
        <taxon>Eukaryota</taxon>
        <taxon>Fungi</taxon>
        <taxon>Fungi incertae sedis</taxon>
        <taxon>Chytridiomycota</taxon>
        <taxon>Chytridiomycota incertae sedis</taxon>
        <taxon>Chytridiomycetes</taxon>
        <taxon>Chytridiales</taxon>
        <taxon>Chytriomycetaceae</taxon>
        <taxon>Physocladia</taxon>
    </lineage>
</organism>
<keyword evidence="3" id="KW-1185">Reference proteome</keyword>
<feature type="compositionally biased region" description="Acidic residues" evidence="1">
    <location>
        <begin position="305"/>
        <end position="321"/>
    </location>
</feature>
<feature type="region of interest" description="Disordered" evidence="1">
    <location>
        <begin position="304"/>
        <end position="326"/>
    </location>
</feature>
<evidence type="ECO:0000313" key="3">
    <source>
        <dbReference type="Proteomes" id="UP001211907"/>
    </source>
</evidence>
<sequence length="705" mass="78178">MVETEADTERKRLAAVLVLNGLNSGAFTDVELRMFGRSLHLHRLILYPNPFFRAALDSSIVAFAGISTHKYSKGLRKNKDFKPHVLNIAAPPGVTFEGLNVIIERLYGVFSTKVTNESFFAILPAAYSFGDEPLCDECAIYISSLVYTPTTILNYFTFATSYDFGPYSELLLRNCLIYLCQQGTNPALIEPILSKIEYNWLAAVVCSDLFFVSGEAERFEFLLKCVSQTRGNDGTTTNSSIVERIKVFLSGSEIMNFSASEISPTTDSISFDVKNSTDTPSAIKETDTTAPDIIIRKSALVFTGSDDEGTDDDTDDTDENFSENNPSLVNSIKKKRESGFSSNKRISFLEDIVERDDEGQTGTRRQRTNLQHTSSRQRFFVNTFINSAPSSPLTATSPTLLYQNPTPPQSIRTRPSTARTKSFKERRDTLLNSPRTSQDPTALAIETLSNGIIYAHLPPTVLARMKATGVISPIVLGMQHKIALDFGARIRKSGQRTLALGIKYYNDRIGISQIVAREFDNSAPNSSKNGSNNGATTSGNDTAPSFYDWIFLDPFRHKLSEVPPFRFGVEFSLLKILGGWGKKVYAPNGVAYGGSLWYFMIKNEGAEKNGPGESGKSKLSVYLYRKHDKKISGYTDYRSPIQFWAKACIYIHHSTKKPVTTEPYAFETISQITTGHDVKFTGDSNRMSGEELLAEVKDTLGTVDG</sequence>
<feature type="compositionally biased region" description="Polar residues" evidence="1">
    <location>
        <begin position="409"/>
        <end position="420"/>
    </location>
</feature>
<dbReference type="PANTHER" id="PTHR47369:SF1">
    <property type="entry name" value="BTB_POZ DOMAIN-CONTAINING PROTEIN"/>
    <property type="match status" value="1"/>
</dbReference>
<accession>A0AAD5SW21</accession>